<comment type="caution">
    <text evidence="6">The sequence shown here is derived from an EMBL/GenBank/DDBJ whole genome shotgun (WGS) entry which is preliminary data.</text>
</comment>
<dbReference type="PANTHER" id="PTHR43585:SF2">
    <property type="entry name" value="ATP-GRASP ENZYME FSQD"/>
    <property type="match status" value="1"/>
</dbReference>
<dbReference type="SUPFAM" id="SSF56059">
    <property type="entry name" value="Glutathione synthetase ATP-binding domain-like"/>
    <property type="match status" value="1"/>
</dbReference>
<keyword evidence="7" id="KW-1185">Reference proteome</keyword>
<evidence type="ECO:0000313" key="6">
    <source>
        <dbReference type="EMBL" id="MDS1272598.1"/>
    </source>
</evidence>
<organism evidence="6 7">
    <name type="scientific">Lipingzhangella rawalii</name>
    <dbReference type="NCBI Taxonomy" id="2055835"/>
    <lineage>
        <taxon>Bacteria</taxon>
        <taxon>Bacillati</taxon>
        <taxon>Actinomycetota</taxon>
        <taxon>Actinomycetes</taxon>
        <taxon>Streptosporangiales</taxon>
        <taxon>Nocardiopsidaceae</taxon>
        <taxon>Lipingzhangella</taxon>
    </lineage>
</organism>
<keyword evidence="1" id="KW-0436">Ligase</keyword>
<gene>
    <name evidence="6" type="ORF">RIF23_20115</name>
</gene>
<dbReference type="Gene3D" id="3.30.470.20">
    <property type="entry name" value="ATP-grasp fold, B domain"/>
    <property type="match status" value="1"/>
</dbReference>
<sequence length="380" mass="42344">MNKNRCFDHVLSADYYDAEEALEAVQQYERDTGMRPSAVVPILEMNVHVSVEIARKYGLASVSDACLSTARDKHNMKEAFESAGVPCARHRPYSTLTELRKVARELRFPLVLKPRDFAGNVGTVKVDSEKELDAAFEYCREGLLDIAPIYKFKDGRFQAEEFVESTHEVSVEVLNHGEQRAVIAVTDKAKLPPPYFTEFGQLVPSRETYNQTIRELSIAACEALDIRRGLAHVEILVNDSELNVVEVAARPGGDGIMDLVSRVYGFNPYDLHYGSYLNNFHQIPELPSTPLGVGATVFLKADVGRVEQVNDVENPTDDEVALYPVLKEGAESRPATSYQSRDGVMEFFRPGAGTEDAVDFQREVLTIAAQRSQEVFTVTS</sequence>
<dbReference type="Proteomes" id="UP001250214">
    <property type="component" value="Unassembled WGS sequence"/>
</dbReference>
<name>A0ABU2HBF8_9ACTN</name>
<evidence type="ECO:0000256" key="2">
    <source>
        <dbReference type="ARBA" id="ARBA00022741"/>
    </source>
</evidence>
<dbReference type="Pfam" id="PF13535">
    <property type="entry name" value="ATP-grasp_4"/>
    <property type="match status" value="1"/>
</dbReference>
<dbReference type="PANTHER" id="PTHR43585">
    <property type="entry name" value="FUMIPYRROLE BIOSYNTHESIS PROTEIN C"/>
    <property type="match status" value="1"/>
</dbReference>
<evidence type="ECO:0000256" key="1">
    <source>
        <dbReference type="ARBA" id="ARBA00022598"/>
    </source>
</evidence>
<reference evidence="7" key="1">
    <citation type="submission" date="2023-07" db="EMBL/GenBank/DDBJ databases">
        <title>Novel species in the genus Lipingzhangella isolated from Sambhar Salt Lake.</title>
        <authorList>
            <person name="Jiya N."/>
            <person name="Kajale S."/>
            <person name="Sharma A."/>
        </authorList>
    </citation>
    <scope>NUCLEOTIDE SEQUENCE [LARGE SCALE GENOMIC DNA]</scope>
    <source>
        <strain evidence="7">LS1_29</strain>
    </source>
</reference>
<keyword evidence="2 4" id="KW-0547">Nucleotide-binding</keyword>
<evidence type="ECO:0000259" key="5">
    <source>
        <dbReference type="PROSITE" id="PS50975"/>
    </source>
</evidence>
<accession>A0ABU2HBF8</accession>
<dbReference type="InterPro" id="IPR011761">
    <property type="entry name" value="ATP-grasp"/>
</dbReference>
<feature type="domain" description="ATP-grasp" evidence="5">
    <location>
        <begin position="77"/>
        <end position="277"/>
    </location>
</feature>
<evidence type="ECO:0000256" key="4">
    <source>
        <dbReference type="PROSITE-ProRule" id="PRU00409"/>
    </source>
</evidence>
<evidence type="ECO:0000313" key="7">
    <source>
        <dbReference type="Proteomes" id="UP001250214"/>
    </source>
</evidence>
<dbReference type="PROSITE" id="PS50975">
    <property type="entry name" value="ATP_GRASP"/>
    <property type="match status" value="1"/>
</dbReference>
<keyword evidence="3 4" id="KW-0067">ATP-binding</keyword>
<protein>
    <submittedName>
        <fullName evidence="6">ATP-grasp domain-containing protein</fullName>
    </submittedName>
</protein>
<dbReference type="EMBL" id="JAVLVT010000016">
    <property type="protein sequence ID" value="MDS1272598.1"/>
    <property type="molecule type" value="Genomic_DNA"/>
</dbReference>
<proteinExistence type="predicted"/>
<dbReference type="RefSeq" id="WP_310914193.1">
    <property type="nucleotide sequence ID" value="NZ_JAVLVT010000016.1"/>
</dbReference>
<dbReference type="InterPro" id="IPR052032">
    <property type="entry name" value="ATP-dep_AA_Ligase"/>
</dbReference>
<evidence type="ECO:0000256" key="3">
    <source>
        <dbReference type="ARBA" id="ARBA00022840"/>
    </source>
</evidence>